<evidence type="ECO:0000256" key="3">
    <source>
        <dbReference type="ARBA" id="ARBA00018714"/>
    </source>
</evidence>
<dbReference type="GO" id="GO:0016759">
    <property type="term" value="F:cellulose synthase activity"/>
    <property type="evidence" value="ECO:0007669"/>
    <property type="project" value="InterPro"/>
</dbReference>
<dbReference type="GO" id="GO:0005886">
    <property type="term" value="C:plasma membrane"/>
    <property type="evidence" value="ECO:0007669"/>
    <property type="project" value="TreeGrafter"/>
</dbReference>
<keyword evidence="6 12" id="KW-0808">Transferase</keyword>
<dbReference type="PANTHER" id="PTHR43867">
    <property type="entry name" value="CELLULOSE SYNTHASE CATALYTIC SUBUNIT A [UDP-FORMING]"/>
    <property type="match status" value="1"/>
</dbReference>
<dbReference type="Gene3D" id="3.90.550.10">
    <property type="entry name" value="Spore Coat Polysaccharide Biosynthesis Protein SpsA, Chain A"/>
    <property type="match status" value="1"/>
</dbReference>
<evidence type="ECO:0000256" key="4">
    <source>
        <dbReference type="ARBA" id="ARBA00022636"/>
    </source>
</evidence>
<evidence type="ECO:0000256" key="8">
    <source>
        <dbReference type="ARBA" id="ARBA00022989"/>
    </source>
</evidence>
<dbReference type="AlphaFoldDB" id="A0A379Y6B8"/>
<keyword evidence="7 10" id="KW-0812">Transmembrane</keyword>
<feature type="transmembrane region" description="Helical" evidence="10">
    <location>
        <begin position="226"/>
        <end position="250"/>
    </location>
</feature>
<feature type="transmembrane region" description="Helical" evidence="10">
    <location>
        <begin position="195"/>
        <end position="214"/>
    </location>
</feature>
<protein>
    <recommendedName>
        <fullName evidence="3">Cellulose synthase catalytic subunit [UDP-forming]</fullName>
    </recommendedName>
</protein>
<comment type="subcellular location">
    <subcellularLocation>
        <location evidence="1">Membrane</location>
        <topology evidence="1">Multi-pass membrane protein</topology>
    </subcellularLocation>
</comment>
<proteinExistence type="predicted"/>
<dbReference type="EMBL" id="UGYK01000002">
    <property type="protein sequence ID" value="SUI41351.1"/>
    <property type="molecule type" value="Genomic_DNA"/>
</dbReference>
<dbReference type="PRINTS" id="PR01439">
    <property type="entry name" value="CELLSNTHASEA"/>
</dbReference>
<feature type="transmembrane region" description="Helical" evidence="10">
    <location>
        <begin position="29"/>
        <end position="48"/>
    </location>
</feature>
<dbReference type="InterPro" id="IPR029044">
    <property type="entry name" value="Nucleotide-diphossugar_trans"/>
</dbReference>
<dbReference type="SUPFAM" id="SSF53448">
    <property type="entry name" value="Nucleotide-diphospho-sugar transferases"/>
    <property type="match status" value="1"/>
</dbReference>
<feature type="transmembrane region" description="Helical" evidence="10">
    <location>
        <begin position="147"/>
        <end position="165"/>
    </location>
</feature>
<evidence type="ECO:0000313" key="13">
    <source>
        <dbReference type="Proteomes" id="UP000254765"/>
    </source>
</evidence>
<accession>A0A379Y6B8</accession>
<evidence type="ECO:0000256" key="6">
    <source>
        <dbReference type="ARBA" id="ARBA00022679"/>
    </source>
</evidence>
<evidence type="ECO:0000256" key="1">
    <source>
        <dbReference type="ARBA" id="ARBA00004141"/>
    </source>
</evidence>
<keyword evidence="5 12" id="KW-0328">Glycosyltransferase</keyword>
<dbReference type="InterPro" id="IPR001173">
    <property type="entry name" value="Glyco_trans_2-like"/>
</dbReference>
<evidence type="ECO:0000256" key="9">
    <source>
        <dbReference type="ARBA" id="ARBA00023136"/>
    </source>
</evidence>
<dbReference type="GO" id="GO:0035438">
    <property type="term" value="F:cyclic-di-GMP binding"/>
    <property type="evidence" value="ECO:0007669"/>
    <property type="project" value="InterPro"/>
</dbReference>
<keyword evidence="4" id="KW-0973">c-di-GMP</keyword>
<dbReference type="InterPro" id="IPR003919">
    <property type="entry name" value="Cell_synth_A"/>
</dbReference>
<name>A0A379Y6B8_SERMA</name>
<feature type="domain" description="Glycosyltransferase 2-like" evidence="11">
    <location>
        <begin position="276"/>
        <end position="402"/>
    </location>
</feature>
<keyword evidence="9 10" id="KW-0472">Membrane</keyword>
<evidence type="ECO:0000256" key="7">
    <source>
        <dbReference type="ARBA" id="ARBA00022692"/>
    </source>
</evidence>
<reference evidence="12 13" key="1">
    <citation type="submission" date="2018-06" db="EMBL/GenBank/DDBJ databases">
        <authorList>
            <consortium name="Pathogen Informatics"/>
            <person name="Doyle S."/>
        </authorList>
    </citation>
    <scope>NUCLEOTIDE SEQUENCE [LARGE SCALE GENOMIC DNA]</scope>
    <source>
        <strain evidence="12 13">NCTC10211</strain>
    </source>
</reference>
<sequence length="513" mass="57933">MSRVLSLLLVPPVRQAVQARYRVYRRNGASALTAFFATLLVALGWMLLRFESPAWQRVRVGRAYWFPHLSAERPRPADALRYLLQGLWLLLFRSGRAPVPRDYFAGWRRLQQRYADWLQSLPQRLKNAGVEQRSVERLGRMNRGMRRALFILVGVLAAILAMLCISQPFDLSAQFVFVVLLWGIAMVVRRVPGRLPALMLIVLSLTVSCRYLWWRYTATLNWDDPLSLVCGLLLLVAETYAWVVLVLGYFQTVWPLNRQPVPLPADSATWPTIDLMVPTYNEDLGVVKPTIYAALGIDWPKEKVNIYILDDGNRPEFRAFAAEVGVKYIARPTHEHAKAGNINNALKQATGEFVAIFDCDHVPTRSFLQLTMGWFFKDKKLAMLQTPHHFFSPDPFERNLAVSVRRPTRAPCSTGWCRTATTCGTRPSSAALAPSCAAARWMRSAASRWKPSPKTPTPRCACTGADTPRPISAFRRPPGWRPKACRRTSASAFAGRAAWCRSSGSTTRCWARG</sequence>
<comment type="pathway">
    <text evidence="2">Glycan metabolism.</text>
</comment>
<evidence type="ECO:0000256" key="5">
    <source>
        <dbReference type="ARBA" id="ARBA00022676"/>
    </source>
</evidence>
<dbReference type="Pfam" id="PF00535">
    <property type="entry name" value="Glycos_transf_2"/>
    <property type="match status" value="1"/>
</dbReference>
<dbReference type="GO" id="GO:0006011">
    <property type="term" value="P:UDP-alpha-D-glucose metabolic process"/>
    <property type="evidence" value="ECO:0007669"/>
    <property type="project" value="InterPro"/>
</dbReference>
<evidence type="ECO:0000313" key="12">
    <source>
        <dbReference type="EMBL" id="SUI41351.1"/>
    </source>
</evidence>
<evidence type="ECO:0000259" key="11">
    <source>
        <dbReference type="Pfam" id="PF00535"/>
    </source>
</evidence>
<dbReference type="InterPro" id="IPR050321">
    <property type="entry name" value="Glycosyltr_2/OpgH_subfam"/>
</dbReference>
<gene>
    <name evidence="12" type="primary">bcsA_3</name>
    <name evidence="12" type="ORF">NCTC10211_00948</name>
</gene>
<evidence type="ECO:0000256" key="2">
    <source>
        <dbReference type="ARBA" id="ARBA00004881"/>
    </source>
</evidence>
<dbReference type="PANTHER" id="PTHR43867:SF2">
    <property type="entry name" value="CELLULOSE SYNTHASE CATALYTIC SUBUNIT A [UDP-FORMING]"/>
    <property type="match status" value="1"/>
</dbReference>
<organism evidence="12 13">
    <name type="scientific">Serratia marcescens</name>
    <dbReference type="NCBI Taxonomy" id="615"/>
    <lineage>
        <taxon>Bacteria</taxon>
        <taxon>Pseudomonadati</taxon>
        <taxon>Pseudomonadota</taxon>
        <taxon>Gammaproteobacteria</taxon>
        <taxon>Enterobacterales</taxon>
        <taxon>Yersiniaceae</taxon>
        <taxon>Serratia</taxon>
    </lineage>
</organism>
<evidence type="ECO:0000256" key="10">
    <source>
        <dbReference type="SAM" id="Phobius"/>
    </source>
</evidence>
<keyword evidence="8 10" id="KW-1133">Transmembrane helix</keyword>
<dbReference type="Proteomes" id="UP000254765">
    <property type="component" value="Unassembled WGS sequence"/>
</dbReference>